<dbReference type="Gene3D" id="2.60.40.1730">
    <property type="entry name" value="tricorn interacting facor f3 domain"/>
    <property type="match status" value="1"/>
</dbReference>
<evidence type="ECO:0000256" key="2">
    <source>
        <dbReference type="ARBA" id="ARBA00001947"/>
    </source>
</evidence>
<evidence type="ECO:0000256" key="3">
    <source>
        <dbReference type="ARBA" id="ARBA00010136"/>
    </source>
</evidence>
<keyword evidence="17" id="KW-1185">Reference proteome</keyword>
<keyword evidence="11" id="KW-0482">Metalloprotease</keyword>
<evidence type="ECO:0000256" key="9">
    <source>
        <dbReference type="ARBA" id="ARBA00022801"/>
    </source>
</evidence>
<feature type="chain" id="PRO_5031347490" description="Aminopeptidase N" evidence="12">
    <location>
        <begin position="19"/>
        <end position="893"/>
    </location>
</feature>
<comment type="cofactor">
    <cofactor evidence="2">
        <name>Zn(2+)</name>
        <dbReference type="ChEBI" id="CHEBI:29105"/>
    </cofactor>
</comment>
<dbReference type="PANTHER" id="PTHR11533:SF174">
    <property type="entry name" value="PUROMYCIN-SENSITIVE AMINOPEPTIDASE-RELATED"/>
    <property type="match status" value="1"/>
</dbReference>
<feature type="domain" description="Peptidase M1 membrane alanine aminopeptidase" evidence="13">
    <location>
        <begin position="276"/>
        <end position="486"/>
    </location>
</feature>
<dbReference type="GO" id="GO:0005737">
    <property type="term" value="C:cytoplasm"/>
    <property type="evidence" value="ECO:0007669"/>
    <property type="project" value="TreeGrafter"/>
</dbReference>
<dbReference type="Pfam" id="PF11838">
    <property type="entry name" value="ERAP1_C"/>
    <property type="match status" value="1"/>
</dbReference>
<dbReference type="Gene3D" id="1.10.390.10">
    <property type="entry name" value="Neutral Protease Domain 2"/>
    <property type="match status" value="1"/>
</dbReference>
<dbReference type="GO" id="GO:0005615">
    <property type="term" value="C:extracellular space"/>
    <property type="evidence" value="ECO:0007669"/>
    <property type="project" value="TreeGrafter"/>
</dbReference>
<evidence type="ECO:0000256" key="4">
    <source>
        <dbReference type="ARBA" id="ARBA00012564"/>
    </source>
</evidence>
<evidence type="ECO:0000259" key="13">
    <source>
        <dbReference type="Pfam" id="PF01433"/>
    </source>
</evidence>
<evidence type="ECO:0000256" key="11">
    <source>
        <dbReference type="ARBA" id="ARBA00023049"/>
    </source>
</evidence>
<evidence type="ECO:0000256" key="12">
    <source>
        <dbReference type="SAM" id="SignalP"/>
    </source>
</evidence>
<keyword evidence="8" id="KW-0479">Metal-binding</keyword>
<dbReference type="GO" id="GO:0043171">
    <property type="term" value="P:peptide catabolic process"/>
    <property type="evidence" value="ECO:0007669"/>
    <property type="project" value="TreeGrafter"/>
</dbReference>
<evidence type="ECO:0000256" key="8">
    <source>
        <dbReference type="ARBA" id="ARBA00022723"/>
    </source>
</evidence>
<dbReference type="PANTHER" id="PTHR11533">
    <property type="entry name" value="PROTEASE M1 ZINC METALLOPROTEASE"/>
    <property type="match status" value="1"/>
</dbReference>
<dbReference type="EC" id="3.4.11.2" evidence="4"/>
<evidence type="ECO:0000313" key="16">
    <source>
        <dbReference type="EMBL" id="MBB3062141.1"/>
    </source>
</evidence>
<evidence type="ECO:0000256" key="5">
    <source>
        <dbReference type="ARBA" id="ARBA00015611"/>
    </source>
</evidence>
<evidence type="ECO:0000256" key="1">
    <source>
        <dbReference type="ARBA" id="ARBA00000098"/>
    </source>
</evidence>
<dbReference type="EMBL" id="JACHWZ010000013">
    <property type="protein sequence ID" value="MBB3062141.1"/>
    <property type="molecule type" value="Genomic_DNA"/>
</dbReference>
<gene>
    <name evidence="16" type="ORF">FHS09_002985</name>
</gene>
<evidence type="ECO:0000313" key="17">
    <source>
        <dbReference type="Proteomes" id="UP000535937"/>
    </source>
</evidence>
<name>A0A7W4ZA26_9GAMM</name>
<dbReference type="AlphaFoldDB" id="A0A7W4ZA26"/>
<sequence length="893" mass="100366">MTKTGKFAAALLCSAVLAACGQTQSGIDQGVGAQTATAQATQRKAGPGLSEAYAKQRKQQIAAVDYRLSVQIDKNGESFGGRVVAETELVEPVKAPLTIDFAGGSVKAVTVDGKSVPFEYNDHFITIAPEHLHGGKNAIAVDYRHPYSTDGSGLHRFEDPEDGRVYMYTDFEPYDANRLFPHFDQPNLKAHYTLDVKAPKDWLVISSVREEKIEQLENGFNHWYFPQSKKFSSYIFSLHAGPFHTWEDDADGIPLRLMARQSLAEYVKPQDWFTFTKQSFAFFQDYFEVDYPFVKYDQVIVPDFNAGAMENVGAVTFSERFVSRGEKTRAQRSRLANVIAHEMAHMWFGDLVTMDWWNGLWLNESFATYMANLALAEASEFDDAWENFYLGTKQWAYHSDQLVTTHAIELPVNNTAEAFANFDGITYGKGGSVLKQLPYYLGKEEFRKGVSNYLKELSYKNAELDDFIGHLGKAAGKDLGRWQQQWLYQPGLNTLTADFQCSDGKVTSLSLKQSAPMEYPTLREQRTQLGFYQMQDGAMVRTATLPVLYRGEVTEVTGAKDMECPQILYPNEGDWAFVKVNLDPVSVEQASQHINDIDSAFTRLMLWQSLYDSVYDAKLPLDQYVQFALDNAGPETDINVVRLVSGHLTTAYAYLNQVAIDDAKRTELQLAIESFIWQQLQQAKAGSDAQKTWFSAFTEAAHSDGALANAGKLLNGELAIEGLTLDPDMRWSLVVLQNQHLYGDYQKAIERELEKDSSDRARNFAISAEAVRPQPEAKAKWLDNVIDHRDDFKLSQLKAAAYTMFPSEQSELFQANLERIVGAIDAANATNSPEYIGTFKALFPLSCSEKGIEQVSKILDEKKDLNPLLEKGMKNRRFENQRCVAMSELLTGN</sequence>
<keyword evidence="9 16" id="KW-0378">Hydrolase</keyword>
<dbReference type="Pfam" id="PF01433">
    <property type="entry name" value="Peptidase_M1"/>
    <property type="match status" value="1"/>
</dbReference>
<dbReference type="PROSITE" id="PS51257">
    <property type="entry name" value="PROKAR_LIPOPROTEIN"/>
    <property type="match status" value="1"/>
</dbReference>
<dbReference type="InterPro" id="IPR045357">
    <property type="entry name" value="Aminopeptidase_N-like_N"/>
</dbReference>
<feature type="domain" description="Aminopeptidase N-like N-terminal" evidence="15">
    <location>
        <begin position="65"/>
        <end position="235"/>
    </location>
</feature>
<dbReference type="InterPro" id="IPR027268">
    <property type="entry name" value="Peptidase_M4/M1_CTD_sf"/>
</dbReference>
<dbReference type="InterPro" id="IPR024571">
    <property type="entry name" value="ERAP1-like_C_dom"/>
</dbReference>
<protein>
    <recommendedName>
        <fullName evidence="5">Aminopeptidase N</fullName>
        <ecNumber evidence="4">3.4.11.2</ecNumber>
    </recommendedName>
</protein>
<comment type="similarity">
    <text evidence="3">Belongs to the peptidase M1 family.</text>
</comment>
<dbReference type="GO" id="GO:0042277">
    <property type="term" value="F:peptide binding"/>
    <property type="evidence" value="ECO:0007669"/>
    <property type="project" value="TreeGrafter"/>
</dbReference>
<dbReference type="GO" id="GO:0006508">
    <property type="term" value="P:proteolysis"/>
    <property type="evidence" value="ECO:0007669"/>
    <property type="project" value="UniProtKB-KW"/>
</dbReference>
<feature type="signal peptide" evidence="12">
    <location>
        <begin position="1"/>
        <end position="18"/>
    </location>
</feature>
<dbReference type="InterPro" id="IPR014782">
    <property type="entry name" value="Peptidase_M1_dom"/>
</dbReference>
<dbReference type="PRINTS" id="PR00756">
    <property type="entry name" value="ALADIPTASE"/>
</dbReference>
<dbReference type="InterPro" id="IPR012778">
    <property type="entry name" value="Pept_M1_aminopeptidase"/>
</dbReference>
<dbReference type="CDD" id="cd09602">
    <property type="entry name" value="M1_APN"/>
    <property type="match status" value="1"/>
</dbReference>
<keyword evidence="6 16" id="KW-0031">Aminopeptidase</keyword>
<dbReference type="SUPFAM" id="SSF55486">
    <property type="entry name" value="Metalloproteases ('zincins'), catalytic domain"/>
    <property type="match status" value="1"/>
</dbReference>
<proteinExistence type="inferred from homology"/>
<dbReference type="NCBIfam" id="TIGR02412">
    <property type="entry name" value="pepN_strep_liv"/>
    <property type="match status" value="1"/>
</dbReference>
<dbReference type="SUPFAM" id="SSF63737">
    <property type="entry name" value="Leukotriene A4 hydrolase N-terminal domain"/>
    <property type="match status" value="1"/>
</dbReference>
<dbReference type="GO" id="GO:0016285">
    <property type="term" value="F:alanyl aminopeptidase activity"/>
    <property type="evidence" value="ECO:0007669"/>
    <property type="project" value="UniProtKB-EC"/>
</dbReference>
<keyword evidence="10" id="KW-0862">Zinc</keyword>
<dbReference type="Pfam" id="PF17900">
    <property type="entry name" value="Peptidase_M1_N"/>
    <property type="match status" value="1"/>
</dbReference>
<organism evidence="16 17">
    <name type="scientific">Microbulbifer rhizosphaerae</name>
    <dbReference type="NCBI Taxonomy" id="1562603"/>
    <lineage>
        <taxon>Bacteria</taxon>
        <taxon>Pseudomonadati</taxon>
        <taxon>Pseudomonadota</taxon>
        <taxon>Gammaproteobacteria</taxon>
        <taxon>Cellvibrionales</taxon>
        <taxon>Microbulbiferaceae</taxon>
        <taxon>Microbulbifer</taxon>
    </lineage>
</organism>
<feature type="domain" description="ERAP1-like C-terminal" evidence="14">
    <location>
        <begin position="569"/>
        <end position="864"/>
    </location>
</feature>
<evidence type="ECO:0000259" key="15">
    <source>
        <dbReference type="Pfam" id="PF17900"/>
    </source>
</evidence>
<dbReference type="InterPro" id="IPR042097">
    <property type="entry name" value="Aminopeptidase_N-like_N_sf"/>
</dbReference>
<dbReference type="RefSeq" id="WP_183461160.1">
    <property type="nucleotide sequence ID" value="NZ_JACHWZ010000013.1"/>
</dbReference>
<comment type="catalytic activity">
    <reaction evidence="1">
        <text>Release of an N-terminal amino acid, Xaa-|-Yaa- from a peptide, amide or arylamide. Xaa is preferably Ala, but may be most amino acids including Pro (slow action). When a terminal hydrophobic residue is followed by a prolyl residue, the two may be released as an intact Xaa-Pro dipeptide.</text>
        <dbReference type="EC" id="3.4.11.2"/>
    </reaction>
</comment>
<reference evidence="16 17" key="1">
    <citation type="submission" date="2020-08" db="EMBL/GenBank/DDBJ databases">
        <title>Genomic Encyclopedia of Type Strains, Phase III (KMG-III): the genomes of soil and plant-associated and newly described type strains.</title>
        <authorList>
            <person name="Whitman W."/>
        </authorList>
    </citation>
    <scope>NUCLEOTIDE SEQUENCE [LARGE SCALE GENOMIC DNA]</scope>
    <source>
        <strain evidence="16 17">CECT 8799</strain>
    </source>
</reference>
<evidence type="ECO:0000259" key="14">
    <source>
        <dbReference type="Pfam" id="PF11838"/>
    </source>
</evidence>
<keyword evidence="12" id="KW-0732">Signal</keyword>
<dbReference type="GO" id="GO:0008270">
    <property type="term" value="F:zinc ion binding"/>
    <property type="evidence" value="ECO:0007669"/>
    <property type="project" value="InterPro"/>
</dbReference>
<dbReference type="Proteomes" id="UP000535937">
    <property type="component" value="Unassembled WGS sequence"/>
</dbReference>
<accession>A0A7W4ZA26</accession>
<evidence type="ECO:0000256" key="10">
    <source>
        <dbReference type="ARBA" id="ARBA00022833"/>
    </source>
</evidence>
<dbReference type="InterPro" id="IPR050344">
    <property type="entry name" value="Peptidase_M1_aminopeptidases"/>
</dbReference>
<dbReference type="FunFam" id="1.10.390.10:FF:000006">
    <property type="entry name" value="Puromycin-sensitive aminopeptidase"/>
    <property type="match status" value="1"/>
</dbReference>
<comment type="caution">
    <text evidence="16">The sequence shown here is derived from an EMBL/GenBank/DDBJ whole genome shotgun (WGS) entry which is preliminary data.</text>
</comment>
<evidence type="ECO:0000256" key="6">
    <source>
        <dbReference type="ARBA" id="ARBA00022438"/>
    </source>
</evidence>
<dbReference type="GO" id="GO:0016020">
    <property type="term" value="C:membrane"/>
    <property type="evidence" value="ECO:0007669"/>
    <property type="project" value="TreeGrafter"/>
</dbReference>
<dbReference type="GO" id="GO:0070006">
    <property type="term" value="F:metalloaminopeptidase activity"/>
    <property type="evidence" value="ECO:0007669"/>
    <property type="project" value="TreeGrafter"/>
</dbReference>
<keyword evidence="7" id="KW-0645">Protease</keyword>
<evidence type="ECO:0000256" key="7">
    <source>
        <dbReference type="ARBA" id="ARBA00022670"/>
    </source>
</evidence>
<dbReference type="InterPro" id="IPR001930">
    <property type="entry name" value="Peptidase_M1"/>
</dbReference>